<proteinExistence type="predicted"/>
<comment type="caution">
    <text evidence="1">The sequence shown here is derived from an EMBL/GenBank/DDBJ whole genome shotgun (WGS) entry which is preliminary data.</text>
</comment>
<evidence type="ECO:0000313" key="1">
    <source>
        <dbReference type="EMBL" id="EPY06086.1"/>
    </source>
</evidence>
<evidence type="ECO:0000313" key="2">
    <source>
        <dbReference type="Proteomes" id="UP000015344"/>
    </source>
</evidence>
<accession>S9TUY5</accession>
<dbReference type="EMBL" id="ATMT01000057">
    <property type="protein sequence ID" value="EPY06086.1"/>
    <property type="molecule type" value="Genomic_DNA"/>
</dbReference>
<dbReference type="Proteomes" id="UP000015344">
    <property type="component" value="Unassembled WGS sequence"/>
</dbReference>
<name>S9TUY5_PAEAL</name>
<sequence length="104" mass="12236">MQKTGDFGFLSLYIRIFLSKRDRDYCPKYGIAVYADDLMIAVSPLYFFDQSKIHKSLHKCSIDLEWPCAFQVFLVFYGMGYNIYHTFHIKICPNIDISYDVVII</sequence>
<dbReference type="AlphaFoldDB" id="S9TUY5"/>
<protein>
    <submittedName>
        <fullName evidence="1">Uncharacterized protein</fullName>
    </submittedName>
</protein>
<gene>
    <name evidence="1" type="ORF">PAALTS15_16446</name>
</gene>
<organism evidence="1 2">
    <name type="scientific">Paenibacillus alvei TS-15</name>
    <dbReference type="NCBI Taxonomy" id="1117108"/>
    <lineage>
        <taxon>Bacteria</taxon>
        <taxon>Bacillati</taxon>
        <taxon>Bacillota</taxon>
        <taxon>Bacilli</taxon>
        <taxon>Bacillales</taxon>
        <taxon>Paenibacillaceae</taxon>
        <taxon>Paenibacillus</taxon>
    </lineage>
</organism>
<reference evidence="1 2" key="1">
    <citation type="submission" date="2013-05" db="EMBL/GenBank/DDBJ databases">
        <authorList>
            <person name="Strain E.A."/>
            <person name="Brown E."/>
            <person name="Allard M.W."/>
            <person name="Luo Y.L."/>
        </authorList>
    </citation>
    <scope>NUCLEOTIDE SEQUENCE [LARGE SCALE GENOMIC DNA]</scope>
    <source>
        <strain evidence="1 2">TS-15</strain>
    </source>
</reference>